<gene>
    <name evidence="2" type="ORF">C487_08854</name>
</gene>
<dbReference type="PATRIC" id="fig|1227495.3.peg.1787"/>
<organism evidence="2 3">
    <name type="scientific">Natrinema pallidum DSM 3751</name>
    <dbReference type="NCBI Taxonomy" id="1227495"/>
    <lineage>
        <taxon>Archaea</taxon>
        <taxon>Methanobacteriati</taxon>
        <taxon>Methanobacteriota</taxon>
        <taxon>Stenosarchaea group</taxon>
        <taxon>Halobacteria</taxon>
        <taxon>Halobacteriales</taxon>
        <taxon>Natrialbaceae</taxon>
        <taxon>Natrinema</taxon>
    </lineage>
</organism>
<dbReference type="AlphaFoldDB" id="L9YZJ8"/>
<dbReference type="Proteomes" id="UP000011618">
    <property type="component" value="Unassembled WGS sequence"/>
</dbReference>
<evidence type="ECO:0000313" key="2">
    <source>
        <dbReference type="EMBL" id="ELY78363.1"/>
    </source>
</evidence>
<dbReference type="EMBL" id="AOII01000045">
    <property type="protein sequence ID" value="ELY78363.1"/>
    <property type="molecule type" value="Genomic_DNA"/>
</dbReference>
<feature type="compositionally biased region" description="Basic and acidic residues" evidence="1">
    <location>
        <begin position="44"/>
        <end position="53"/>
    </location>
</feature>
<proteinExistence type="predicted"/>
<comment type="caution">
    <text evidence="2">The sequence shown here is derived from an EMBL/GenBank/DDBJ whole genome shotgun (WGS) entry which is preliminary data.</text>
</comment>
<protein>
    <submittedName>
        <fullName evidence="2">Uncharacterized protein</fullName>
    </submittedName>
</protein>
<sequence>MPRWNVASVSPVAGLSLSKIRPAPVGRSTVDSEADRPTGTPTNVRDRLSRPRSESCSLSAGGPEDACDLP</sequence>
<accession>L9YZJ8</accession>
<reference evidence="2 3" key="1">
    <citation type="journal article" date="2014" name="PLoS Genet.">
        <title>Phylogenetically driven sequencing of extremely halophilic archaea reveals strategies for static and dynamic osmo-response.</title>
        <authorList>
            <person name="Becker E.A."/>
            <person name="Seitzer P.M."/>
            <person name="Tritt A."/>
            <person name="Larsen D."/>
            <person name="Krusor M."/>
            <person name="Yao A.I."/>
            <person name="Wu D."/>
            <person name="Madern D."/>
            <person name="Eisen J.A."/>
            <person name="Darling A.E."/>
            <person name="Facciotti M.T."/>
        </authorList>
    </citation>
    <scope>NUCLEOTIDE SEQUENCE [LARGE SCALE GENOMIC DNA]</scope>
    <source>
        <strain evidence="2 3">DSM 3751</strain>
    </source>
</reference>
<evidence type="ECO:0000256" key="1">
    <source>
        <dbReference type="SAM" id="MobiDB-lite"/>
    </source>
</evidence>
<feature type="region of interest" description="Disordered" evidence="1">
    <location>
        <begin position="19"/>
        <end position="70"/>
    </location>
</feature>
<name>L9YZJ8_9EURY</name>
<evidence type="ECO:0000313" key="3">
    <source>
        <dbReference type="Proteomes" id="UP000011618"/>
    </source>
</evidence>